<evidence type="ECO:0000256" key="13">
    <source>
        <dbReference type="ARBA" id="ARBA00030645"/>
    </source>
</evidence>
<comment type="subunit">
    <text evidence="5">Heterotetramer.</text>
</comment>
<evidence type="ECO:0000256" key="6">
    <source>
        <dbReference type="ARBA" id="ARBA00012460"/>
    </source>
</evidence>
<evidence type="ECO:0000256" key="11">
    <source>
        <dbReference type="ARBA" id="ARBA00022840"/>
    </source>
</evidence>
<reference evidence="17 18" key="1">
    <citation type="journal article" date="2018" name="Front. Plant Sci.">
        <title>Red Clover (Trifolium pratense) and Zigzag Clover (T. medium) - A Picture of Genomic Similarities and Differences.</title>
        <authorList>
            <person name="Dluhosova J."/>
            <person name="Istvanek J."/>
            <person name="Nedelnik J."/>
            <person name="Repkova J."/>
        </authorList>
    </citation>
    <scope>NUCLEOTIDE SEQUENCE [LARGE SCALE GENOMIC DNA]</scope>
    <source>
        <strain evidence="18">cv. 10/8</strain>
        <tissue evidence="17">Leaf</tissue>
    </source>
</reference>
<dbReference type="AlphaFoldDB" id="A0A392PES5"/>
<evidence type="ECO:0000256" key="4">
    <source>
        <dbReference type="ARBA" id="ARBA00010443"/>
    </source>
</evidence>
<evidence type="ECO:0000256" key="2">
    <source>
        <dbReference type="ARBA" id="ARBA00002231"/>
    </source>
</evidence>
<evidence type="ECO:0000256" key="10">
    <source>
        <dbReference type="ARBA" id="ARBA00022741"/>
    </source>
</evidence>
<comment type="caution">
    <text evidence="17">The sequence shown here is derived from an EMBL/GenBank/DDBJ whole genome shotgun (WGS) entry which is preliminary data.</text>
</comment>
<organism evidence="17 18">
    <name type="scientific">Trifolium medium</name>
    <dbReference type="NCBI Taxonomy" id="97028"/>
    <lineage>
        <taxon>Eukaryota</taxon>
        <taxon>Viridiplantae</taxon>
        <taxon>Streptophyta</taxon>
        <taxon>Embryophyta</taxon>
        <taxon>Tracheophyta</taxon>
        <taxon>Spermatophyta</taxon>
        <taxon>Magnoliopsida</taxon>
        <taxon>eudicotyledons</taxon>
        <taxon>Gunneridae</taxon>
        <taxon>Pentapetalae</taxon>
        <taxon>rosids</taxon>
        <taxon>fabids</taxon>
        <taxon>Fabales</taxon>
        <taxon>Fabaceae</taxon>
        <taxon>Papilionoideae</taxon>
        <taxon>50 kb inversion clade</taxon>
        <taxon>NPAAA clade</taxon>
        <taxon>Hologalegina</taxon>
        <taxon>IRL clade</taxon>
        <taxon>Trifolieae</taxon>
        <taxon>Trifolium</taxon>
    </lineage>
</organism>
<feature type="non-terminal residue" evidence="17">
    <location>
        <position position="1"/>
    </location>
</feature>
<dbReference type="Proteomes" id="UP000265520">
    <property type="component" value="Unassembled WGS sequence"/>
</dbReference>
<keyword evidence="18" id="KW-1185">Reference proteome</keyword>
<protein>
    <recommendedName>
        <fullName evidence="6">glucose-1-phosphate adenylyltransferase</fullName>
        <ecNumber evidence="6">2.7.7.27</ecNumber>
    </recommendedName>
    <alternativeName>
        <fullName evidence="15">ADP-glucose pyrophosphorylase</fullName>
    </alternativeName>
    <alternativeName>
        <fullName evidence="14">ADP-glucose synthase</fullName>
    </alternativeName>
    <alternativeName>
        <fullName evidence="13">Alpha-D-glucose-1-phosphate adenyl transferase</fullName>
    </alternativeName>
</protein>
<keyword evidence="12" id="KW-0750">Starch biosynthesis</keyword>
<evidence type="ECO:0000256" key="3">
    <source>
        <dbReference type="ARBA" id="ARBA00004727"/>
    </source>
</evidence>
<dbReference type="PANTHER" id="PTHR43523:SF12">
    <property type="entry name" value="GLUCOSE-1-PHOSPHATE ADENYLYLTRANSFERASE LARGE SUBUNIT 1, CHLOROPLASTIC-RELATED"/>
    <property type="match status" value="1"/>
</dbReference>
<evidence type="ECO:0000256" key="5">
    <source>
        <dbReference type="ARBA" id="ARBA00011680"/>
    </source>
</evidence>
<dbReference type="PANTHER" id="PTHR43523">
    <property type="entry name" value="GLUCOSE-1-PHOSPHATE ADENYLYLTRANSFERASE-RELATED"/>
    <property type="match status" value="1"/>
</dbReference>
<dbReference type="GO" id="GO:0005978">
    <property type="term" value="P:glycogen biosynthetic process"/>
    <property type="evidence" value="ECO:0007669"/>
    <property type="project" value="InterPro"/>
</dbReference>
<dbReference type="InterPro" id="IPR029044">
    <property type="entry name" value="Nucleotide-diphossugar_trans"/>
</dbReference>
<evidence type="ECO:0000256" key="8">
    <source>
        <dbReference type="ARBA" id="ARBA00022679"/>
    </source>
</evidence>
<evidence type="ECO:0000256" key="9">
    <source>
        <dbReference type="ARBA" id="ARBA00022695"/>
    </source>
</evidence>
<dbReference type="PROSITE" id="PS00810">
    <property type="entry name" value="ADP_GLC_PYROPHOSPH_3"/>
    <property type="match status" value="1"/>
</dbReference>
<evidence type="ECO:0000256" key="12">
    <source>
        <dbReference type="ARBA" id="ARBA00022922"/>
    </source>
</evidence>
<evidence type="ECO:0000259" key="16">
    <source>
        <dbReference type="Pfam" id="PF00483"/>
    </source>
</evidence>
<comment type="function">
    <text evidence="2">This protein plays a role in synthesis of starch. It catalyzes the synthesis of the activated glycosyl donor, ADP-glucose from Glc-1-P and ATP.</text>
</comment>
<dbReference type="GO" id="GO:0008878">
    <property type="term" value="F:glucose-1-phosphate adenylyltransferase activity"/>
    <property type="evidence" value="ECO:0007669"/>
    <property type="project" value="UniProtKB-EC"/>
</dbReference>
<comment type="pathway">
    <text evidence="3">Glycan biosynthesis; starch biosynthesis.</text>
</comment>
<dbReference type="SUPFAM" id="SSF53448">
    <property type="entry name" value="Nucleotide-diphospho-sugar transferases"/>
    <property type="match status" value="1"/>
</dbReference>
<evidence type="ECO:0000313" key="18">
    <source>
        <dbReference type="Proteomes" id="UP000265520"/>
    </source>
</evidence>
<evidence type="ECO:0000256" key="1">
    <source>
        <dbReference type="ARBA" id="ARBA00000956"/>
    </source>
</evidence>
<feature type="domain" description="Nucleotidyl transferase" evidence="16">
    <location>
        <begin position="7"/>
        <end position="80"/>
    </location>
</feature>
<dbReference type="InterPro" id="IPR005835">
    <property type="entry name" value="NTP_transferase_dom"/>
</dbReference>
<keyword evidence="7" id="KW-0021">Allosteric enzyme</keyword>
<gene>
    <name evidence="17" type="ORF">A2U01_0030907</name>
</gene>
<proteinExistence type="inferred from homology"/>
<dbReference type="Gene3D" id="3.90.550.10">
    <property type="entry name" value="Spore Coat Polysaccharide Biosynthesis Protein SpsA, Chain A"/>
    <property type="match status" value="1"/>
</dbReference>
<dbReference type="InterPro" id="IPR005836">
    <property type="entry name" value="ADP_Glu_pyroP_CS"/>
</dbReference>
<keyword evidence="11" id="KW-0067">ATP-binding</keyword>
<dbReference type="InterPro" id="IPR011831">
    <property type="entry name" value="ADP-Glc_PPase"/>
</dbReference>
<comment type="similarity">
    <text evidence="4">Belongs to the bacterial/plant glucose-1-phosphate adenylyltransferase family.</text>
</comment>
<name>A0A392PES5_9FABA</name>
<dbReference type="EMBL" id="LXQA010073993">
    <property type="protein sequence ID" value="MCI09816.1"/>
    <property type="molecule type" value="Genomic_DNA"/>
</dbReference>
<dbReference type="EC" id="2.7.7.27" evidence="6"/>
<accession>A0A392PES5</accession>
<dbReference type="Pfam" id="PF00483">
    <property type="entry name" value="NTP_transferase"/>
    <property type="match status" value="1"/>
</dbReference>
<keyword evidence="8 17" id="KW-0808">Transferase</keyword>
<comment type="catalytic activity">
    <reaction evidence="1">
        <text>alpha-D-glucose 1-phosphate + ATP + H(+) = ADP-alpha-D-glucose + diphosphate</text>
        <dbReference type="Rhea" id="RHEA:12120"/>
        <dbReference type="ChEBI" id="CHEBI:15378"/>
        <dbReference type="ChEBI" id="CHEBI:30616"/>
        <dbReference type="ChEBI" id="CHEBI:33019"/>
        <dbReference type="ChEBI" id="CHEBI:57498"/>
        <dbReference type="ChEBI" id="CHEBI:58601"/>
        <dbReference type="EC" id="2.7.7.27"/>
    </reaction>
</comment>
<dbReference type="GO" id="GO:0005524">
    <property type="term" value="F:ATP binding"/>
    <property type="evidence" value="ECO:0007669"/>
    <property type="project" value="UniProtKB-KW"/>
</dbReference>
<evidence type="ECO:0000313" key="17">
    <source>
        <dbReference type="EMBL" id="MCI09816.1"/>
    </source>
</evidence>
<evidence type="ECO:0000256" key="15">
    <source>
        <dbReference type="ARBA" id="ARBA00032494"/>
    </source>
</evidence>
<sequence>LSPEEAKEHPYIASMGVYVFRTETLLELLRLNGSTCNDFGSEIIPSAVSGHNVQAFLFNDYWEDIGTIKSFFDANLALTENPDSNDFAWLEVQLQAIGWKILNSRIESCTHVCADSHTLDNAIEKK</sequence>
<keyword evidence="9 17" id="KW-0548">Nucleotidyltransferase</keyword>
<keyword evidence="10" id="KW-0547">Nucleotide-binding</keyword>
<evidence type="ECO:0000256" key="14">
    <source>
        <dbReference type="ARBA" id="ARBA00030817"/>
    </source>
</evidence>
<dbReference type="GO" id="GO:0019252">
    <property type="term" value="P:starch biosynthetic process"/>
    <property type="evidence" value="ECO:0007669"/>
    <property type="project" value="UniProtKB-KW"/>
</dbReference>
<evidence type="ECO:0000256" key="7">
    <source>
        <dbReference type="ARBA" id="ARBA00022533"/>
    </source>
</evidence>